<protein>
    <submittedName>
        <fullName evidence="2">Type III secretion protein</fullName>
    </submittedName>
</protein>
<accession>A0AAW4NUN4</accession>
<name>A0AAW4NUN4_9GAMM</name>
<dbReference type="InterPro" id="IPR049757">
    <property type="entry name" value="T3SS_HrpP-like_C"/>
</dbReference>
<feature type="compositionally biased region" description="Polar residues" evidence="1">
    <location>
        <begin position="28"/>
        <end position="39"/>
    </location>
</feature>
<dbReference type="AlphaFoldDB" id="A0AAW4NUN4"/>
<gene>
    <name evidence="2" type="ORF">IM880_01205</name>
</gene>
<sequence length="185" mass="20813">MNNRQIASSEPKATQNAQAVLHGKSSRAGDSQHNPQSDLQPDPQHRDFWEAFTFSDGFEDAFYQESPVALAPGSPINAPQPLQSEVPDSPQHVTTSQWQPLQCELIEAMDNICAPPFAFSLQLPQLGDIDARLAALVPRGWDISLRFSRESYHQLKDRREACRHSLSSALDCPINLRFDAREYER</sequence>
<dbReference type="RefSeq" id="WP_219678227.1">
    <property type="nucleotide sequence ID" value="NZ_JAESHX010000009.1"/>
</dbReference>
<comment type="caution">
    <text evidence="2">The sequence shown here is derived from an EMBL/GenBank/DDBJ whole genome shotgun (WGS) entry which is preliminary data.</text>
</comment>
<reference evidence="2" key="2">
    <citation type="submission" date="2021-01" db="EMBL/GenBank/DDBJ databases">
        <authorList>
            <person name="Vargas Peralta D."/>
        </authorList>
    </citation>
    <scope>NUCLEOTIDE SEQUENCE</scope>
    <source>
        <strain evidence="2">A3</strain>
    </source>
</reference>
<evidence type="ECO:0000256" key="1">
    <source>
        <dbReference type="SAM" id="MobiDB-lite"/>
    </source>
</evidence>
<dbReference type="EMBL" id="JAESHX010000009">
    <property type="protein sequence ID" value="MBW5890813.1"/>
    <property type="molecule type" value="Genomic_DNA"/>
</dbReference>
<dbReference type="CDD" id="cd17468">
    <property type="entry name" value="T3SS_HrpP_C"/>
    <property type="match status" value="1"/>
</dbReference>
<organism evidence="2 3">
    <name type="scientific">Pectobacterium polaris</name>
    <dbReference type="NCBI Taxonomy" id="2042057"/>
    <lineage>
        <taxon>Bacteria</taxon>
        <taxon>Pseudomonadati</taxon>
        <taxon>Pseudomonadota</taxon>
        <taxon>Gammaproteobacteria</taxon>
        <taxon>Enterobacterales</taxon>
        <taxon>Pectobacteriaceae</taxon>
        <taxon>Pectobacterium</taxon>
    </lineage>
</organism>
<proteinExistence type="predicted"/>
<reference evidence="2" key="1">
    <citation type="journal article" date="2021" name="bioRxiv">
        <title>Identification of Pectobacterium species isolated from the soft rot of tetecho (Neobuxbaumia tetetzo), a columnar cactus, and associated metagenomics.</title>
        <authorList>
            <person name="Vargas-Peralta D."/>
            <person name="Narvaez-Barragan D.A."/>
            <person name="de Sandozequi A."/>
            <person name="Romero-Gutierrez M.F."/>
            <person name="Segovia L."/>
            <person name="Martinez-Anaya C."/>
            <person name="Alcaraz L.D."/>
            <person name="de la Torre Almaraz R."/>
        </authorList>
    </citation>
    <scope>NUCLEOTIDE SEQUENCE</scope>
    <source>
        <strain evidence="2">A3</strain>
    </source>
</reference>
<evidence type="ECO:0000313" key="3">
    <source>
        <dbReference type="Proteomes" id="UP000696310"/>
    </source>
</evidence>
<feature type="compositionally biased region" description="Polar residues" evidence="1">
    <location>
        <begin position="1"/>
        <end position="18"/>
    </location>
</feature>
<feature type="region of interest" description="Disordered" evidence="1">
    <location>
        <begin position="69"/>
        <end position="93"/>
    </location>
</feature>
<evidence type="ECO:0000313" key="2">
    <source>
        <dbReference type="EMBL" id="MBW5890813.1"/>
    </source>
</evidence>
<feature type="region of interest" description="Disordered" evidence="1">
    <location>
        <begin position="1"/>
        <end position="46"/>
    </location>
</feature>
<dbReference type="Proteomes" id="UP000696310">
    <property type="component" value="Unassembled WGS sequence"/>
</dbReference>